<dbReference type="EMBL" id="JAUJYO010000018">
    <property type="protein sequence ID" value="KAK1290904.1"/>
    <property type="molecule type" value="Genomic_DNA"/>
</dbReference>
<evidence type="ECO:0000313" key="2">
    <source>
        <dbReference type="EMBL" id="KAK1290904.1"/>
    </source>
</evidence>
<reference evidence="2" key="1">
    <citation type="journal article" date="2023" name="Nat. Commun.">
        <title>Diploid and tetraploid genomes of Acorus and the evolution of monocots.</title>
        <authorList>
            <person name="Ma L."/>
            <person name="Liu K.W."/>
            <person name="Li Z."/>
            <person name="Hsiao Y.Y."/>
            <person name="Qi Y."/>
            <person name="Fu T."/>
            <person name="Tang G.D."/>
            <person name="Zhang D."/>
            <person name="Sun W.H."/>
            <person name="Liu D.K."/>
            <person name="Li Y."/>
            <person name="Chen G.Z."/>
            <person name="Liu X.D."/>
            <person name="Liao X.Y."/>
            <person name="Jiang Y.T."/>
            <person name="Yu X."/>
            <person name="Hao Y."/>
            <person name="Huang J."/>
            <person name="Zhao X.W."/>
            <person name="Ke S."/>
            <person name="Chen Y.Y."/>
            <person name="Wu W.L."/>
            <person name="Hsu J.L."/>
            <person name="Lin Y.F."/>
            <person name="Huang M.D."/>
            <person name="Li C.Y."/>
            <person name="Huang L."/>
            <person name="Wang Z.W."/>
            <person name="Zhao X."/>
            <person name="Zhong W.Y."/>
            <person name="Peng D.H."/>
            <person name="Ahmad S."/>
            <person name="Lan S."/>
            <person name="Zhang J.S."/>
            <person name="Tsai W.C."/>
            <person name="Van de Peer Y."/>
            <person name="Liu Z.J."/>
        </authorList>
    </citation>
    <scope>NUCLEOTIDE SEQUENCE</scope>
    <source>
        <strain evidence="2">CP</strain>
    </source>
</reference>
<sequence>MIGARGPLDLRRIIWRVGVDVAFSTRKPNGGIGVLIIQVIDSFENNIVSDEPLVNSKVPINSVIGKMSDDQLKKRTTIGASSYGTVGDEGHHDEGVTHQAGLKYVHMDDSPRMTNE</sequence>
<comment type="caution">
    <text evidence="2">The sequence shown here is derived from an EMBL/GenBank/DDBJ whole genome shotgun (WGS) entry which is preliminary data.</text>
</comment>
<dbReference type="Proteomes" id="UP001180020">
    <property type="component" value="Unassembled WGS sequence"/>
</dbReference>
<organism evidence="2 3">
    <name type="scientific">Acorus calamus</name>
    <name type="common">Sweet flag</name>
    <dbReference type="NCBI Taxonomy" id="4465"/>
    <lineage>
        <taxon>Eukaryota</taxon>
        <taxon>Viridiplantae</taxon>
        <taxon>Streptophyta</taxon>
        <taxon>Embryophyta</taxon>
        <taxon>Tracheophyta</taxon>
        <taxon>Spermatophyta</taxon>
        <taxon>Magnoliopsida</taxon>
        <taxon>Liliopsida</taxon>
        <taxon>Acoraceae</taxon>
        <taxon>Acorus</taxon>
    </lineage>
</organism>
<keyword evidence="3" id="KW-1185">Reference proteome</keyword>
<feature type="region of interest" description="Disordered" evidence="1">
    <location>
        <begin position="82"/>
        <end position="116"/>
    </location>
</feature>
<proteinExistence type="predicted"/>
<evidence type="ECO:0000256" key="1">
    <source>
        <dbReference type="SAM" id="MobiDB-lite"/>
    </source>
</evidence>
<reference evidence="2" key="2">
    <citation type="submission" date="2023-06" db="EMBL/GenBank/DDBJ databases">
        <authorList>
            <person name="Ma L."/>
            <person name="Liu K.-W."/>
            <person name="Li Z."/>
            <person name="Hsiao Y.-Y."/>
            <person name="Qi Y."/>
            <person name="Fu T."/>
            <person name="Tang G."/>
            <person name="Zhang D."/>
            <person name="Sun W.-H."/>
            <person name="Liu D.-K."/>
            <person name="Li Y."/>
            <person name="Chen G.-Z."/>
            <person name="Liu X.-D."/>
            <person name="Liao X.-Y."/>
            <person name="Jiang Y.-T."/>
            <person name="Yu X."/>
            <person name="Hao Y."/>
            <person name="Huang J."/>
            <person name="Zhao X.-W."/>
            <person name="Ke S."/>
            <person name="Chen Y.-Y."/>
            <person name="Wu W.-L."/>
            <person name="Hsu J.-L."/>
            <person name="Lin Y.-F."/>
            <person name="Huang M.-D."/>
            <person name="Li C.-Y."/>
            <person name="Huang L."/>
            <person name="Wang Z.-W."/>
            <person name="Zhao X."/>
            <person name="Zhong W.-Y."/>
            <person name="Peng D.-H."/>
            <person name="Ahmad S."/>
            <person name="Lan S."/>
            <person name="Zhang J.-S."/>
            <person name="Tsai W.-C."/>
            <person name="Van De Peer Y."/>
            <person name="Liu Z.-J."/>
        </authorList>
    </citation>
    <scope>NUCLEOTIDE SEQUENCE</scope>
    <source>
        <strain evidence="2">CP</strain>
        <tissue evidence="2">Leaves</tissue>
    </source>
</reference>
<gene>
    <name evidence="2" type="ORF">QJS10_CPB18g01237</name>
</gene>
<accession>A0AAV9CQA2</accession>
<feature type="compositionally biased region" description="Basic and acidic residues" evidence="1">
    <location>
        <begin position="105"/>
        <end position="116"/>
    </location>
</feature>
<evidence type="ECO:0000313" key="3">
    <source>
        <dbReference type="Proteomes" id="UP001180020"/>
    </source>
</evidence>
<name>A0AAV9CQA2_ACOCL</name>
<protein>
    <submittedName>
        <fullName evidence="2">Uncharacterized protein</fullName>
    </submittedName>
</protein>
<dbReference type="AlphaFoldDB" id="A0AAV9CQA2"/>